<organism evidence="5 6">
    <name type="scientific">Caulobacter segnis</name>
    <dbReference type="NCBI Taxonomy" id="88688"/>
    <lineage>
        <taxon>Bacteria</taxon>
        <taxon>Pseudomonadati</taxon>
        <taxon>Pseudomonadota</taxon>
        <taxon>Alphaproteobacteria</taxon>
        <taxon>Caulobacterales</taxon>
        <taxon>Caulobacteraceae</taxon>
        <taxon>Caulobacter</taxon>
    </lineage>
</organism>
<keyword evidence="6" id="KW-1185">Reference proteome</keyword>
<dbReference type="PRINTS" id="PR00032">
    <property type="entry name" value="HTHARAC"/>
</dbReference>
<evidence type="ECO:0000256" key="2">
    <source>
        <dbReference type="ARBA" id="ARBA00023125"/>
    </source>
</evidence>
<evidence type="ECO:0000256" key="3">
    <source>
        <dbReference type="ARBA" id="ARBA00023163"/>
    </source>
</evidence>
<keyword evidence="1" id="KW-0805">Transcription regulation</keyword>
<dbReference type="Pfam" id="PF12833">
    <property type="entry name" value="HTH_18"/>
    <property type="match status" value="1"/>
</dbReference>
<dbReference type="PANTHER" id="PTHR46796">
    <property type="entry name" value="HTH-TYPE TRANSCRIPTIONAL ACTIVATOR RHAS-RELATED"/>
    <property type="match status" value="1"/>
</dbReference>
<dbReference type="InterPro" id="IPR020449">
    <property type="entry name" value="Tscrpt_reg_AraC-type_HTH"/>
</dbReference>
<protein>
    <submittedName>
        <fullName evidence="5">AraC family transcriptional regulator</fullName>
    </submittedName>
</protein>
<feature type="domain" description="HTH araC/xylS-type" evidence="4">
    <location>
        <begin position="155"/>
        <end position="253"/>
    </location>
</feature>
<dbReference type="SMART" id="SM00342">
    <property type="entry name" value="HTH_ARAC"/>
    <property type="match status" value="1"/>
</dbReference>
<dbReference type="PROSITE" id="PS01124">
    <property type="entry name" value="HTH_ARAC_FAMILY_2"/>
    <property type="match status" value="1"/>
</dbReference>
<gene>
    <name evidence="5" type="ORF">B7G68_15220</name>
</gene>
<name>A0ABN5IVP9_9CAUL</name>
<dbReference type="InterPro" id="IPR009057">
    <property type="entry name" value="Homeodomain-like_sf"/>
</dbReference>
<dbReference type="Proteomes" id="UP000240527">
    <property type="component" value="Chromosome"/>
</dbReference>
<keyword evidence="2" id="KW-0238">DNA-binding</keyword>
<evidence type="ECO:0000259" key="4">
    <source>
        <dbReference type="PROSITE" id="PS01124"/>
    </source>
</evidence>
<keyword evidence="3" id="KW-0804">Transcription</keyword>
<evidence type="ECO:0000313" key="6">
    <source>
        <dbReference type="Proteomes" id="UP000240527"/>
    </source>
</evidence>
<dbReference type="PANTHER" id="PTHR46796:SF6">
    <property type="entry name" value="ARAC SUBFAMILY"/>
    <property type="match status" value="1"/>
</dbReference>
<sequence length="273" mass="30126">MGTGDFGDRRCPLIAGYRTDYWPRSRAADSTMACCKAIPITPVRAMGAPPRLTLVIGSMAWIFQSSAVNVDRFARRTVVSLVGDQEPAAADAVPGLGGEQAMHLARLVVNAQRRLAFDSDGARALLHQATAILAAQIERLEEEPAVGRLAPWRIRRAVRFIDENIGRRFQIRELAAAVRLSPAYFSHAFRESFGRSAKAYVIERRIERAKRLMAETNDSLVEVARACGFADQAHFSRTFHLLVGDTPSRWRRALSLAPGEADWQSPSSGEPGR</sequence>
<evidence type="ECO:0000256" key="1">
    <source>
        <dbReference type="ARBA" id="ARBA00023015"/>
    </source>
</evidence>
<proteinExistence type="predicted"/>
<dbReference type="InterPro" id="IPR018060">
    <property type="entry name" value="HTH_AraC"/>
</dbReference>
<dbReference type="Gene3D" id="1.10.10.60">
    <property type="entry name" value="Homeodomain-like"/>
    <property type="match status" value="2"/>
</dbReference>
<reference evidence="5 6" key="1">
    <citation type="journal article" date="2015" name="Biotechnol. Bioeng.">
        <title>Genome sequence and phenotypic characterization of Caulobacter segnis.</title>
        <authorList>
            <person name="Patel S."/>
            <person name="Fletcher B."/>
            <person name="Scott D.C."/>
            <person name="Ely B."/>
        </authorList>
    </citation>
    <scope>NUCLEOTIDE SEQUENCE [LARGE SCALE GENOMIC DNA]</scope>
    <source>
        <strain evidence="5 6">TK0059</strain>
    </source>
</reference>
<dbReference type="EMBL" id="CP027850">
    <property type="protein sequence ID" value="AVQ03080.1"/>
    <property type="molecule type" value="Genomic_DNA"/>
</dbReference>
<dbReference type="InterPro" id="IPR050204">
    <property type="entry name" value="AraC_XylS_family_regulators"/>
</dbReference>
<accession>A0ABN5IVP9</accession>
<dbReference type="SUPFAM" id="SSF46689">
    <property type="entry name" value="Homeodomain-like"/>
    <property type="match status" value="2"/>
</dbReference>
<evidence type="ECO:0000313" key="5">
    <source>
        <dbReference type="EMBL" id="AVQ03080.1"/>
    </source>
</evidence>